<dbReference type="EMBL" id="JFKF01000035">
    <property type="protein sequence ID" value="KDO03415.1"/>
    <property type="molecule type" value="Genomic_DNA"/>
</dbReference>
<evidence type="ECO:0000313" key="2">
    <source>
        <dbReference type="Proteomes" id="UP000027161"/>
    </source>
</evidence>
<dbReference type="AlphaFoldDB" id="A0A8E0WMH4"/>
<comment type="caution">
    <text evidence="1">The sequence shown here is derived from an EMBL/GenBank/DDBJ whole genome shotgun (WGS) entry which is preliminary data.</text>
</comment>
<name>A0A8E0WMH4_9RICK</name>
<gene>
    <name evidence="1" type="ORF">REISMN_01930</name>
</gene>
<accession>A0A8E0WMH4</accession>
<evidence type="ECO:0000313" key="1">
    <source>
        <dbReference type="EMBL" id="KDO03415.1"/>
    </source>
</evidence>
<keyword evidence="2" id="KW-1185">Reference proteome</keyword>
<protein>
    <submittedName>
        <fullName evidence="1">Uncharacterized protein</fullName>
    </submittedName>
</protein>
<organism evidence="1 2">
    <name type="scientific">Rickettsia tamurae subsp. buchneri</name>
    <dbReference type="NCBI Taxonomy" id="1462938"/>
    <lineage>
        <taxon>Bacteria</taxon>
        <taxon>Pseudomonadati</taxon>
        <taxon>Pseudomonadota</taxon>
        <taxon>Alphaproteobacteria</taxon>
        <taxon>Rickettsiales</taxon>
        <taxon>Rickettsiaceae</taxon>
        <taxon>Rickettsieae</taxon>
        <taxon>Rickettsia</taxon>
        <taxon>spotted fever group</taxon>
    </lineage>
</organism>
<sequence>MSHGVVGFGDQYNGMVRGVCLELASAGSRKNFQEAYLSLDCT</sequence>
<proteinExistence type="predicted"/>
<dbReference type="RefSeq" id="WP_008580459.1">
    <property type="nucleotide sequence ID" value="NZ_JFKF01000035.1"/>
</dbReference>
<dbReference type="Proteomes" id="UP000027161">
    <property type="component" value="Unassembled WGS sequence"/>
</dbReference>
<reference evidence="1 2" key="1">
    <citation type="submission" date="2014-02" db="EMBL/GenBank/DDBJ databases">
        <title>Draft genome sequence of Rickettsia buchneri sp. nov. ISO7T.</title>
        <authorList>
            <person name="Felsheim R.F."/>
            <person name="Kurtti T.J."/>
            <person name="Munderloh U.G."/>
        </authorList>
    </citation>
    <scope>NUCLEOTIDE SEQUENCE [LARGE SCALE GENOMIC DNA]</scope>
    <source>
        <strain evidence="1 2">ISO7</strain>
    </source>
</reference>